<dbReference type="GO" id="GO:0007007">
    <property type="term" value="P:inner mitochondrial membrane organization"/>
    <property type="evidence" value="ECO:0007669"/>
    <property type="project" value="TreeGrafter"/>
</dbReference>
<evidence type="ECO:0000256" key="2">
    <source>
        <dbReference type="ARBA" id="ARBA00022692"/>
    </source>
</evidence>
<evidence type="ECO:0000256" key="6">
    <source>
        <dbReference type="ARBA" id="ARBA00023054"/>
    </source>
</evidence>
<proteinExistence type="inferred from homology"/>
<keyword evidence="14" id="KW-1185">Reference proteome</keyword>
<dbReference type="OrthoDB" id="5595506at2759"/>
<sequence length="521" mass="58071">MRPLLQHASRAISANAAPVVRPSTVRSFTSFIKRQPSICVQCQFRASVVRSAFDSSRLPRRYFHQTPNDDRKPFDEKKPTELPGEPPLETQIPPNANEPILIEPTTRPSEENVDSSYPPAGGEAIEEKPKVTPKKEQVVDNIDRVPAEKLPSHMESQRWNFHKRLNELMDELLPKLADVTQKVNTYTGTDYTGIQALKQEIKDQEKLVKSRRGVIEEAKQALDAAHSQAAASQKEVVALLERKHSWSATDLERYMSLIRSEHVNDQAVREAKEAITAAENALEEARSQLEKRERAQYHEEQIWSDTIRRNSTWVTFGLMGLNIFLLLLSLLIFEPWRRRRMVREIKAALEAHKTSMEPIMNPSLQAAAPAAAIEAKVEEAVQLAEPVAATPEPVTPITPPASPDAASPVPEKLETAVEELSESPVVPLPLVPEPAVPEAVPLTPAGVSPQETINIEQEVKEEVQFPPVQGTWQDKVKFIAKDIISEREISMRRLDFTNYIISSAAAGAIIAAAVVGLFTAR</sequence>
<evidence type="ECO:0000256" key="12">
    <source>
        <dbReference type="SAM" id="MobiDB-lite"/>
    </source>
</evidence>
<keyword evidence="2 10" id="KW-0812">Transmembrane</keyword>
<evidence type="ECO:0000313" key="14">
    <source>
        <dbReference type="Proteomes" id="UP001152607"/>
    </source>
</evidence>
<dbReference type="GO" id="GO:0005743">
    <property type="term" value="C:mitochondrial inner membrane"/>
    <property type="evidence" value="ECO:0007669"/>
    <property type="project" value="UniProtKB-SubCell"/>
</dbReference>
<feature type="transmembrane region" description="Helical" evidence="10">
    <location>
        <begin position="496"/>
        <end position="518"/>
    </location>
</feature>
<dbReference type="PANTHER" id="PTHR31961">
    <property type="entry name" value="SENSITIVE TO HIGH EXPRESSION PROTEIN 9, MITOCHONDRIAL"/>
    <property type="match status" value="1"/>
</dbReference>
<keyword evidence="8 10" id="KW-0472">Membrane</keyword>
<keyword evidence="5 10" id="KW-1133">Transmembrane helix</keyword>
<comment type="subunit">
    <text evidence="10">Homooligomer.</text>
</comment>
<keyword evidence="7 10" id="KW-0496">Mitochondrion</keyword>
<feature type="coiled-coil region" evidence="11">
    <location>
        <begin position="264"/>
        <end position="295"/>
    </location>
</feature>
<dbReference type="InterPro" id="IPR008839">
    <property type="entry name" value="MDM33_fungi"/>
</dbReference>
<evidence type="ECO:0000256" key="4">
    <source>
        <dbReference type="ARBA" id="ARBA00022946"/>
    </source>
</evidence>
<dbReference type="Proteomes" id="UP001152607">
    <property type="component" value="Unassembled WGS sequence"/>
</dbReference>
<evidence type="ECO:0000256" key="7">
    <source>
        <dbReference type="ARBA" id="ARBA00023128"/>
    </source>
</evidence>
<dbReference type="PANTHER" id="PTHR31961:SF3">
    <property type="entry name" value="SENSITIVE TO HIGH EXPRESSION PROTEIN 9, MITOCHONDRIAL"/>
    <property type="match status" value="1"/>
</dbReference>
<keyword evidence="6 11" id="KW-0175">Coiled coil</keyword>
<comment type="similarity">
    <text evidence="1 10">Belongs to the SHE9 family.</text>
</comment>
<comment type="caution">
    <text evidence="13">The sequence shown here is derived from an EMBL/GenBank/DDBJ whole genome shotgun (WGS) entry which is preliminary data.</text>
</comment>
<feature type="compositionally biased region" description="Low complexity" evidence="12">
    <location>
        <begin position="81"/>
        <end position="90"/>
    </location>
</feature>
<evidence type="ECO:0000256" key="1">
    <source>
        <dbReference type="ARBA" id="ARBA00007472"/>
    </source>
</evidence>
<evidence type="ECO:0000256" key="5">
    <source>
        <dbReference type="ARBA" id="ARBA00022989"/>
    </source>
</evidence>
<evidence type="ECO:0000256" key="3">
    <source>
        <dbReference type="ARBA" id="ARBA00022792"/>
    </source>
</evidence>
<evidence type="ECO:0000256" key="8">
    <source>
        <dbReference type="ARBA" id="ARBA00023136"/>
    </source>
</evidence>
<accession>A0A9W4XEN9</accession>
<name>A0A9W4XEN9_9PLEO</name>
<organism evidence="13 14">
    <name type="scientific">Periconia digitata</name>
    <dbReference type="NCBI Taxonomy" id="1303443"/>
    <lineage>
        <taxon>Eukaryota</taxon>
        <taxon>Fungi</taxon>
        <taxon>Dikarya</taxon>
        <taxon>Ascomycota</taxon>
        <taxon>Pezizomycotina</taxon>
        <taxon>Dothideomycetes</taxon>
        <taxon>Pleosporomycetidae</taxon>
        <taxon>Pleosporales</taxon>
        <taxon>Massarineae</taxon>
        <taxon>Periconiaceae</taxon>
        <taxon>Periconia</taxon>
    </lineage>
</organism>
<keyword evidence="4 10" id="KW-0809">Transit peptide</keyword>
<protein>
    <recommendedName>
        <fullName evidence="10">Sensitive to high expression protein 9, mitochondrial</fullName>
    </recommendedName>
</protein>
<evidence type="ECO:0000256" key="11">
    <source>
        <dbReference type="SAM" id="Coils"/>
    </source>
</evidence>
<feature type="compositionally biased region" description="Basic and acidic residues" evidence="12">
    <location>
        <begin position="67"/>
        <end position="80"/>
    </location>
</feature>
<dbReference type="Pfam" id="PF05546">
    <property type="entry name" value="She9_MDM33"/>
    <property type="match status" value="1"/>
</dbReference>
<evidence type="ECO:0000256" key="9">
    <source>
        <dbReference type="ARBA" id="ARBA00024807"/>
    </source>
</evidence>
<keyword evidence="3 10" id="KW-0999">Mitochondrion inner membrane</keyword>
<dbReference type="AlphaFoldDB" id="A0A9W4XEN9"/>
<evidence type="ECO:0000256" key="10">
    <source>
        <dbReference type="RuleBase" id="RU364128"/>
    </source>
</evidence>
<dbReference type="EMBL" id="CAOQHR010000001">
    <property type="protein sequence ID" value="CAI6281612.1"/>
    <property type="molecule type" value="Genomic_DNA"/>
</dbReference>
<evidence type="ECO:0000313" key="13">
    <source>
        <dbReference type="EMBL" id="CAI6281612.1"/>
    </source>
</evidence>
<comment type="subcellular location">
    <subcellularLocation>
        <location evidence="10">Mitochondrion inner membrane</location>
        <topology evidence="10">Multi-pass membrane protein</topology>
    </subcellularLocation>
</comment>
<gene>
    <name evidence="13" type="ORF">PDIGIT_LOCUS2134</name>
</gene>
<feature type="compositionally biased region" description="Basic and acidic residues" evidence="12">
    <location>
        <begin position="125"/>
        <end position="135"/>
    </location>
</feature>
<reference evidence="13" key="1">
    <citation type="submission" date="2023-01" db="EMBL/GenBank/DDBJ databases">
        <authorList>
            <person name="Van Ghelder C."/>
            <person name="Rancurel C."/>
        </authorList>
    </citation>
    <scope>NUCLEOTIDE SEQUENCE</scope>
    <source>
        <strain evidence="13">CNCM I-4278</strain>
    </source>
</reference>
<comment type="function">
    <text evidence="9">Required for the maintenance of the structure of the mitochondrial inner membrane. Involved in mitochondrial morphology. Causes growth arrest when highly overexpressed.</text>
</comment>
<feature type="region of interest" description="Disordered" evidence="12">
    <location>
        <begin position="60"/>
        <end position="135"/>
    </location>
</feature>
<feature type="transmembrane region" description="Helical" evidence="10">
    <location>
        <begin position="313"/>
        <end position="333"/>
    </location>
</feature>